<dbReference type="GO" id="GO:0006629">
    <property type="term" value="P:lipid metabolic process"/>
    <property type="evidence" value="ECO:0007669"/>
    <property type="project" value="InterPro"/>
</dbReference>
<protein>
    <submittedName>
        <fullName evidence="4">Lipase_3 domain-containing protein</fullName>
    </submittedName>
</protein>
<dbReference type="CDD" id="cd00519">
    <property type="entry name" value="Lipase_3"/>
    <property type="match status" value="1"/>
</dbReference>
<reference evidence="2 3" key="2">
    <citation type="submission" date="2018-11" db="EMBL/GenBank/DDBJ databases">
        <authorList>
            <consortium name="Pathogen Informatics"/>
        </authorList>
    </citation>
    <scope>NUCLEOTIDE SEQUENCE [LARGE SCALE GENOMIC DNA]</scope>
</reference>
<dbReference type="WBParaSite" id="GPUH_0001128201-mRNA-1">
    <property type="protein sequence ID" value="GPUH_0001128201-mRNA-1"/>
    <property type="gene ID" value="GPUH_0001128201"/>
</dbReference>
<evidence type="ECO:0000259" key="1">
    <source>
        <dbReference type="Pfam" id="PF01764"/>
    </source>
</evidence>
<sequence>MLRLQSAAETPAVAAAVAVLFAFSLQTAFAALSDYDPAFARFAFEHAAAAYSTNPLKCIAKYGDTSIVRQDTVLCDHFHDKCWYYISESPNYIVVAFRGTRSKLQLTAEILASMTEPKAKFIGGGSVQRYFNSAFASVWRDMWHTLRKLTRGNVTRPVLFTGHSLGGALASLASTKFAYFCYRKGIDVDIRLVTFGEPRTGNRNFAFAHDALVPNSFRIVHQGDLVCSLFRKKKIPHLPNCLVNVRTFACISRFNFGPYHHGIEIWYPQNMTETSLYRICLDKPRNEDQTCSNSIYRHYNIHDHLFYFGKHVSEYGISGCIPEPERKKFFRNKLLSMTKPLNDT</sequence>
<dbReference type="Proteomes" id="UP000271098">
    <property type="component" value="Unassembled WGS sequence"/>
</dbReference>
<dbReference type="Gene3D" id="3.40.50.1820">
    <property type="entry name" value="alpha/beta hydrolase"/>
    <property type="match status" value="1"/>
</dbReference>
<dbReference type="EMBL" id="UYRT01078454">
    <property type="protein sequence ID" value="VDN18558.1"/>
    <property type="molecule type" value="Genomic_DNA"/>
</dbReference>
<evidence type="ECO:0000313" key="3">
    <source>
        <dbReference type="Proteomes" id="UP000271098"/>
    </source>
</evidence>
<accession>A0A183DRC8</accession>
<dbReference type="AlphaFoldDB" id="A0A183DRC8"/>
<feature type="domain" description="Fungal lipase-type" evidence="1">
    <location>
        <begin position="94"/>
        <end position="230"/>
    </location>
</feature>
<proteinExistence type="predicted"/>
<organism evidence="4">
    <name type="scientific">Gongylonema pulchrum</name>
    <dbReference type="NCBI Taxonomy" id="637853"/>
    <lineage>
        <taxon>Eukaryota</taxon>
        <taxon>Metazoa</taxon>
        <taxon>Ecdysozoa</taxon>
        <taxon>Nematoda</taxon>
        <taxon>Chromadorea</taxon>
        <taxon>Rhabditida</taxon>
        <taxon>Spirurina</taxon>
        <taxon>Spiruromorpha</taxon>
        <taxon>Spiruroidea</taxon>
        <taxon>Gongylonematidae</taxon>
        <taxon>Gongylonema</taxon>
    </lineage>
</organism>
<evidence type="ECO:0000313" key="2">
    <source>
        <dbReference type="EMBL" id="VDN18558.1"/>
    </source>
</evidence>
<gene>
    <name evidence="2" type="ORF">GPUH_LOCUS11269</name>
</gene>
<dbReference type="Pfam" id="PF01764">
    <property type="entry name" value="Lipase_3"/>
    <property type="match status" value="1"/>
</dbReference>
<dbReference type="InterPro" id="IPR002921">
    <property type="entry name" value="Fungal_lipase-type"/>
</dbReference>
<dbReference type="OrthoDB" id="426718at2759"/>
<name>A0A183DRC8_9BILA</name>
<evidence type="ECO:0000313" key="4">
    <source>
        <dbReference type="WBParaSite" id="GPUH_0001128201-mRNA-1"/>
    </source>
</evidence>
<dbReference type="PANTHER" id="PTHR45908">
    <property type="entry name" value="PROTEIN CBG11750-RELATED"/>
    <property type="match status" value="1"/>
</dbReference>
<reference evidence="4" key="1">
    <citation type="submission" date="2016-06" db="UniProtKB">
        <authorList>
            <consortium name="WormBaseParasite"/>
        </authorList>
    </citation>
    <scope>IDENTIFICATION</scope>
</reference>
<dbReference type="InterPro" id="IPR029058">
    <property type="entry name" value="AB_hydrolase_fold"/>
</dbReference>
<dbReference type="PANTHER" id="PTHR45908:SF19">
    <property type="entry name" value="FUNGAL LIPASE-LIKE DOMAIN-CONTAINING PROTEIN"/>
    <property type="match status" value="1"/>
</dbReference>
<keyword evidence="3" id="KW-1185">Reference proteome</keyword>
<dbReference type="SUPFAM" id="SSF53474">
    <property type="entry name" value="alpha/beta-Hydrolases"/>
    <property type="match status" value="1"/>
</dbReference>